<feature type="compositionally biased region" description="Basic and acidic residues" evidence="1">
    <location>
        <begin position="30"/>
        <end position="39"/>
    </location>
</feature>
<feature type="compositionally biased region" description="Gly residues" evidence="1">
    <location>
        <begin position="40"/>
        <end position="49"/>
    </location>
</feature>
<dbReference type="Proteomes" id="UP000617340">
    <property type="component" value="Unassembled WGS sequence"/>
</dbReference>
<evidence type="ECO:0000313" key="3">
    <source>
        <dbReference type="Proteomes" id="UP000617340"/>
    </source>
</evidence>
<feature type="compositionally biased region" description="Low complexity" evidence="1">
    <location>
        <begin position="1"/>
        <end position="11"/>
    </location>
</feature>
<keyword evidence="3" id="KW-1185">Reference proteome</keyword>
<comment type="caution">
    <text evidence="2">The sequence shown here is derived from an EMBL/GenBank/DDBJ whole genome shotgun (WGS) entry which is preliminary data.</text>
</comment>
<accession>A0A834NH22</accession>
<evidence type="ECO:0000313" key="2">
    <source>
        <dbReference type="EMBL" id="KAF7409875.1"/>
    </source>
</evidence>
<sequence length="88" mass="9428">MGFDVVVGVRTGEVRDGRGDGRGESGGSGRGRDGGEGGRDGGGGRGGGWLDRWREKQFPRRFRSLTDAFAKVLRTFLARTTSSRNLAL</sequence>
<reference evidence="2" key="1">
    <citation type="journal article" date="2020" name="G3 (Bethesda)">
        <title>High-Quality Assemblies for Three Invasive Social Wasps from the &lt;i&gt;Vespula&lt;/i&gt; Genus.</title>
        <authorList>
            <person name="Harrop T.W.R."/>
            <person name="Guhlin J."/>
            <person name="McLaughlin G.M."/>
            <person name="Permina E."/>
            <person name="Stockwell P."/>
            <person name="Gilligan J."/>
            <person name="Le Lec M.F."/>
            <person name="Gruber M.A.M."/>
            <person name="Quinn O."/>
            <person name="Lovegrove M."/>
            <person name="Duncan E.J."/>
            <person name="Remnant E.J."/>
            <person name="Van Eeckhoven J."/>
            <person name="Graham B."/>
            <person name="Knapp R.A."/>
            <person name="Langford K.W."/>
            <person name="Kronenberg Z."/>
            <person name="Press M.O."/>
            <person name="Eacker S.M."/>
            <person name="Wilson-Rankin E.E."/>
            <person name="Purcell J."/>
            <person name="Lester P.J."/>
            <person name="Dearden P.K."/>
        </authorList>
    </citation>
    <scope>NUCLEOTIDE SEQUENCE</scope>
    <source>
        <strain evidence="2">Linc-1</strain>
    </source>
</reference>
<dbReference type="AlphaFoldDB" id="A0A834NH22"/>
<dbReference type="EMBL" id="JACSDZ010000003">
    <property type="protein sequence ID" value="KAF7409875.1"/>
    <property type="molecule type" value="Genomic_DNA"/>
</dbReference>
<organism evidence="2 3">
    <name type="scientific">Vespula germanica</name>
    <name type="common">German yellow jacket</name>
    <name type="synonym">Paravespula germanica</name>
    <dbReference type="NCBI Taxonomy" id="30212"/>
    <lineage>
        <taxon>Eukaryota</taxon>
        <taxon>Metazoa</taxon>
        <taxon>Ecdysozoa</taxon>
        <taxon>Arthropoda</taxon>
        <taxon>Hexapoda</taxon>
        <taxon>Insecta</taxon>
        <taxon>Pterygota</taxon>
        <taxon>Neoptera</taxon>
        <taxon>Endopterygota</taxon>
        <taxon>Hymenoptera</taxon>
        <taxon>Apocrita</taxon>
        <taxon>Aculeata</taxon>
        <taxon>Vespoidea</taxon>
        <taxon>Vespidae</taxon>
        <taxon>Vespinae</taxon>
        <taxon>Vespula</taxon>
    </lineage>
</organism>
<protein>
    <submittedName>
        <fullName evidence="2">Uncharacterized protein</fullName>
    </submittedName>
</protein>
<feature type="compositionally biased region" description="Basic and acidic residues" evidence="1">
    <location>
        <begin position="12"/>
        <end position="23"/>
    </location>
</feature>
<gene>
    <name evidence="2" type="ORF">HZH68_004256</name>
</gene>
<feature type="region of interest" description="Disordered" evidence="1">
    <location>
        <begin position="1"/>
        <end position="52"/>
    </location>
</feature>
<evidence type="ECO:0000256" key="1">
    <source>
        <dbReference type="SAM" id="MobiDB-lite"/>
    </source>
</evidence>
<proteinExistence type="predicted"/>
<name>A0A834NH22_VESGE</name>